<protein>
    <recommendedName>
        <fullName evidence="2">Rad60/SUMO-like domain-containing protein</fullName>
    </recommendedName>
</protein>
<dbReference type="InterPro" id="IPR022617">
    <property type="entry name" value="Rad60/SUMO-like_dom"/>
</dbReference>
<dbReference type="Pfam" id="PF11976">
    <property type="entry name" value="Rad60-SLD"/>
    <property type="match status" value="1"/>
</dbReference>
<accession>W6MHQ7</accession>
<gene>
    <name evidence="3" type="ORF">KUCA_T00001496001</name>
</gene>
<feature type="region of interest" description="Disordered" evidence="1">
    <location>
        <begin position="267"/>
        <end position="290"/>
    </location>
</feature>
<dbReference type="InterPro" id="IPR029071">
    <property type="entry name" value="Ubiquitin-like_domsf"/>
</dbReference>
<organism evidence="3 4">
    <name type="scientific">Kuraishia capsulata CBS 1993</name>
    <dbReference type="NCBI Taxonomy" id="1382522"/>
    <lineage>
        <taxon>Eukaryota</taxon>
        <taxon>Fungi</taxon>
        <taxon>Dikarya</taxon>
        <taxon>Ascomycota</taxon>
        <taxon>Saccharomycotina</taxon>
        <taxon>Pichiomycetes</taxon>
        <taxon>Pichiales</taxon>
        <taxon>Pichiaceae</taxon>
        <taxon>Kuraishia</taxon>
    </lineage>
</organism>
<dbReference type="STRING" id="1382522.W6MHQ7"/>
<reference evidence="3" key="1">
    <citation type="submission" date="2013-12" db="EMBL/GenBank/DDBJ databases">
        <authorList>
            <person name="Genoscope - CEA"/>
        </authorList>
    </citation>
    <scope>NUCLEOTIDE SEQUENCE</scope>
    <source>
        <strain evidence="3">CBS 1993</strain>
    </source>
</reference>
<evidence type="ECO:0000259" key="2">
    <source>
        <dbReference type="Pfam" id="PF11976"/>
    </source>
</evidence>
<feature type="compositionally biased region" description="Basic residues" evidence="1">
    <location>
        <begin position="38"/>
        <end position="47"/>
    </location>
</feature>
<keyword evidence="4" id="KW-1185">Reference proteome</keyword>
<dbReference type="EMBL" id="HG793126">
    <property type="protein sequence ID" value="CDK25526.1"/>
    <property type="molecule type" value="Genomic_DNA"/>
</dbReference>
<dbReference type="HOGENOM" id="CLU_048318_0_0_1"/>
<proteinExistence type="predicted"/>
<feature type="compositionally biased region" description="Basic and acidic residues" evidence="1">
    <location>
        <begin position="267"/>
        <end position="283"/>
    </location>
</feature>
<feature type="domain" description="Rad60/SUMO-like" evidence="2">
    <location>
        <begin position="325"/>
        <end position="394"/>
    </location>
</feature>
<sequence>MSETNLGALPSLGSEKDGPKSDIFNDFFSLASTVDPRPKKKKKKSKKKEKESKSDVGPSLDISFSDLRSSPKVFTEPITRGRKRENESDDEYRELTPPPKLKRVPDRRKERGSISVTDEQEDAFLQSLQKSTQSFNVVDVDEVEAYIPQSYEFQTMNEDDLAELKNSKFLITVQSYFNNSGDELTMRTKADHKFSKIKRKLVSHFQYPLHRADDFVFYEPNLGLTFADELPVYSVTKSMKRLRTSVDGDYVLLLQLQDRKEAQRLSEKRMQERLVRRAERDQDNENDSDLEVIDEGNSTFIDEVEGVHIVSSAETQDDAVERYFSIEVRGSSTDSVKIEVSNSTEISKIAEYYKEKKGLNPRTKLSLIMEDELDLNSTVGDAELEDDDILDVKIL</sequence>
<dbReference type="CDD" id="cd17080">
    <property type="entry name" value="Ubl_SLD2_Esc2_like"/>
    <property type="match status" value="1"/>
</dbReference>
<evidence type="ECO:0000313" key="4">
    <source>
        <dbReference type="Proteomes" id="UP000019384"/>
    </source>
</evidence>
<dbReference type="OrthoDB" id="3365399at2759"/>
<dbReference type="RefSeq" id="XP_022457538.1">
    <property type="nucleotide sequence ID" value="XM_022603680.1"/>
</dbReference>
<dbReference type="Gene3D" id="3.10.20.90">
    <property type="entry name" value="Phosphatidylinositol 3-kinase Catalytic Subunit, Chain A, domain 1"/>
    <property type="match status" value="1"/>
</dbReference>
<dbReference type="GeneID" id="34518926"/>
<reference evidence="3" key="2">
    <citation type="submission" date="2014-02" db="EMBL/GenBank/DDBJ databases">
        <title>Complete DNA sequence of /Kuraishia capsulata/ illustrates novel genomic features among budding yeasts (/Saccharomycotina/).</title>
        <authorList>
            <person name="Morales L."/>
            <person name="Noel B."/>
            <person name="Porcel B."/>
            <person name="Marcet-Houben M."/>
            <person name="Hullo M-F."/>
            <person name="Sacerdot C."/>
            <person name="Tekaia F."/>
            <person name="Leh-Louis V."/>
            <person name="Despons L."/>
            <person name="Khanna V."/>
            <person name="Aury J-M."/>
            <person name="Barbe V."/>
            <person name="Couloux A."/>
            <person name="Labadie K."/>
            <person name="Pelletier E."/>
            <person name="Souciet J-L."/>
            <person name="Boekhout T."/>
            <person name="Gabaldon T."/>
            <person name="Wincker P."/>
            <person name="Dujon B."/>
        </authorList>
    </citation>
    <scope>NUCLEOTIDE SEQUENCE</scope>
    <source>
        <strain evidence="3">CBS 1993</strain>
    </source>
</reference>
<name>W6MHQ7_9ASCO</name>
<evidence type="ECO:0000256" key="1">
    <source>
        <dbReference type="SAM" id="MobiDB-lite"/>
    </source>
</evidence>
<feature type="region of interest" description="Disordered" evidence="1">
    <location>
        <begin position="1"/>
        <end position="115"/>
    </location>
</feature>
<dbReference type="AlphaFoldDB" id="W6MHQ7"/>
<feature type="compositionally biased region" description="Basic and acidic residues" evidence="1">
    <location>
        <begin position="103"/>
        <end position="112"/>
    </location>
</feature>
<dbReference type="SUPFAM" id="SSF54236">
    <property type="entry name" value="Ubiquitin-like"/>
    <property type="match status" value="1"/>
</dbReference>
<evidence type="ECO:0000313" key="3">
    <source>
        <dbReference type="EMBL" id="CDK25526.1"/>
    </source>
</evidence>
<dbReference type="Proteomes" id="UP000019384">
    <property type="component" value="Unassembled WGS sequence"/>
</dbReference>